<dbReference type="InterPro" id="IPR036236">
    <property type="entry name" value="Znf_C2H2_sf"/>
</dbReference>
<proteinExistence type="predicted"/>
<dbReference type="PROSITE" id="PS00028">
    <property type="entry name" value="ZINC_FINGER_C2H2_1"/>
    <property type="match status" value="2"/>
</dbReference>
<feature type="domain" description="C2H2-type" evidence="7">
    <location>
        <begin position="321"/>
        <end position="346"/>
    </location>
</feature>
<dbReference type="Gene3D" id="3.30.160.60">
    <property type="entry name" value="Classic Zinc Finger"/>
    <property type="match status" value="2"/>
</dbReference>
<keyword evidence="1" id="KW-0479">Metal-binding</keyword>
<dbReference type="PROSITE" id="PS50157">
    <property type="entry name" value="ZINC_FINGER_C2H2_2"/>
    <property type="match status" value="2"/>
</dbReference>
<dbReference type="AlphaFoldDB" id="A0A8H7UE19"/>
<dbReference type="InterPro" id="IPR051580">
    <property type="entry name" value="ZnF-Chromatin_assoc"/>
</dbReference>
<keyword evidence="4" id="KW-0862">Zinc</keyword>
<dbReference type="InterPro" id="IPR013087">
    <property type="entry name" value="Znf_C2H2_type"/>
</dbReference>
<keyword evidence="3 5" id="KW-0863">Zinc-finger</keyword>
<evidence type="ECO:0000313" key="9">
    <source>
        <dbReference type="Proteomes" id="UP000654370"/>
    </source>
</evidence>
<protein>
    <recommendedName>
        <fullName evidence="7">C2H2-type domain-containing protein</fullName>
    </recommendedName>
</protein>
<gene>
    <name evidence="8" type="ORF">INT43_005708</name>
</gene>
<feature type="region of interest" description="Disordered" evidence="6">
    <location>
        <begin position="170"/>
        <end position="199"/>
    </location>
</feature>
<feature type="region of interest" description="Disordered" evidence="6">
    <location>
        <begin position="82"/>
        <end position="115"/>
    </location>
</feature>
<feature type="domain" description="C2H2-type" evidence="7">
    <location>
        <begin position="279"/>
        <end position="304"/>
    </location>
</feature>
<feature type="compositionally biased region" description="Acidic residues" evidence="6">
    <location>
        <begin position="83"/>
        <end position="97"/>
    </location>
</feature>
<comment type="caution">
    <text evidence="8">The sequence shown here is derived from an EMBL/GenBank/DDBJ whole genome shotgun (WGS) entry which is preliminary data.</text>
</comment>
<evidence type="ECO:0000256" key="2">
    <source>
        <dbReference type="ARBA" id="ARBA00022737"/>
    </source>
</evidence>
<evidence type="ECO:0000256" key="6">
    <source>
        <dbReference type="SAM" id="MobiDB-lite"/>
    </source>
</evidence>
<name>A0A8H7UE19_MORIS</name>
<accession>A0A8H7UE19</accession>
<evidence type="ECO:0000256" key="5">
    <source>
        <dbReference type="PROSITE-ProRule" id="PRU00042"/>
    </source>
</evidence>
<reference evidence="8" key="1">
    <citation type="submission" date="2020-12" db="EMBL/GenBank/DDBJ databases">
        <title>Metabolic potential, ecology and presence of endohyphal bacteria is reflected in genomic diversity of Mucoromycotina.</title>
        <authorList>
            <person name="Muszewska A."/>
            <person name="Okrasinska A."/>
            <person name="Steczkiewicz K."/>
            <person name="Drgas O."/>
            <person name="Orlowska M."/>
            <person name="Perlinska-Lenart U."/>
            <person name="Aleksandrzak-Piekarczyk T."/>
            <person name="Szatraj K."/>
            <person name="Zielenkiewicz U."/>
            <person name="Pilsyk S."/>
            <person name="Malc E."/>
            <person name="Mieczkowski P."/>
            <person name="Kruszewska J.S."/>
            <person name="Biernat P."/>
            <person name="Pawlowska J."/>
        </authorList>
    </citation>
    <scope>NUCLEOTIDE SEQUENCE</scope>
    <source>
        <strain evidence="8">WA0000067209</strain>
    </source>
</reference>
<dbReference type="PANTHER" id="PTHR23057:SF0">
    <property type="entry name" value="JUXTAPOSED WITH ANOTHER ZINC FINGER PROTEIN 1"/>
    <property type="match status" value="1"/>
</dbReference>
<evidence type="ECO:0000256" key="3">
    <source>
        <dbReference type="ARBA" id="ARBA00022771"/>
    </source>
</evidence>
<evidence type="ECO:0000256" key="4">
    <source>
        <dbReference type="ARBA" id="ARBA00022833"/>
    </source>
</evidence>
<dbReference type="Proteomes" id="UP000654370">
    <property type="component" value="Unassembled WGS sequence"/>
</dbReference>
<dbReference type="SUPFAM" id="SSF57667">
    <property type="entry name" value="beta-beta-alpha zinc fingers"/>
    <property type="match status" value="2"/>
</dbReference>
<organism evidence="8 9">
    <name type="scientific">Mortierella isabellina</name>
    <name type="common">Filamentous fungus</name>
    <name type="synonym">Umbelopsis isabellina</name>
    <dbReference type="NCBI Taxonomy" id="91625"/>
    <lineage>
        <taxon>Eukaryota</taxon>
        <taxon>Fungi</taxon>
        <taxon>Fungi incertae sedis</taxon>
        <taxon>Mucoromycota</taxon>
        <taxon>Mucoromycotina</taxon>
        <taxon>Umbelopsidomycetes</taxon>
        <taxon>Umbelopsidales</taxon>
        <taxon>Umbelopsidaceae</taxon>
        <taxon>Umbelopsis</taxon>
    </lineage>
</organism>
<evidence type="ECO:0000313" key="8">
    <source>
        <dbReference type="EMBL" id="KAG2176468.1"/>
    </source>
</evidence>
<keyword evidence="2" id="KW-0677">Repeat</keyword>
<dbReference type="PANTHER" id="PTHR23057">
    <property type="entry name" value="JUXTAPOSED WITH ANOTHER ZINC FINGER PROTEIN 1"/>
    <property type="match status" value="1"/>
</dbReference>
<sequence>MPSTTIEYSTLRRLSMLNIPKQEIEFDAYNFSTELRRGSLAELPFESRELEASFCKNFSCCGLVLQDLHDLLQHYEESHVRFEEDENTSFDEDEDTWSYDSSNDATFSAPNSPQVLSRQLSSQTYQINALKRKAAATMDDFDLYPEEEEAVEDNEAAAFDTSVLRSISGSPNVPATTAPSEIITPRASPEPVSKKQKTSPAMDMLLAQSAKKLASLPPSTVAAVAAAASSNGGAASLASFSDLPLTPSLSDEDFFAQAGALFAITAAASGPNQNADKPYKCPVPGCDKAYKNPNGLKYHNQHGHCNLVSSEDGDRFSSKPYQCTIGECGKRYKNLNGLKYHIEHSHMAALNNTLAMMAQQSTPASSPVMSNSVAMI</sequence>
<feature type="compositionally biased region" description="Polar residues" evidence="6">
    <location>
        <begin position="98"/>
        <end position="115"/>
    </location>
</feature>
<dbReference type="GO" id="GO:0005634">
    <property type="term" value="C:nucleus"/>
    <property type="evidence" value="ECO:0007669"/>
    <property type="project" value="TreeGrafter"/>
</dbReference>
<keyword evidence="9" id="KW-1185">Reference proteome</keyword>
<dbReference type="EMBL" id="JAEPQZ010000010">
    <property type="protein sequence ID" value="KAG2176468.1"/>
    <property type="molecule type" value="Genomic_DNA"/>
</dbReference>
<evidence type="ECO:0000256" key="1">
    <source>
        <dbReference type="ARBA" id="ARBA00022723"/>
    </source>
</evidence>
<dbReference type="GO" id="GO:0008270">
    <property type="term" value="F:zinc ion binding"/>
    <property type="evidence" value="ECO:0007669"/>
    <property type="project" value="UniProtKB-KW"/>
</dbReference>
<evidence type="ECO:0000259" key="7">
    <source>
        <dbReference type="PROSITE" id="PS50157"/>
    </source>
</evidence>
<dbReference type="OrthoDB" id="3269380at2759"/>
<feature type="compositionally biased region" description="Polar residues" evidence="6">
    <location>
        <begin position="170"/>
        <end position="179"/>
    </location>
</feature>
<dbReference type="SMART" id="SM00355">
    <property type="entry name" value="ZnF_C2H2"/>
    <property type="match status" value="3"/>
</dbReference>